<sequence>LKMLNSRLQHVQNLTDKTIEDARRAKEMYKHLTLERYEEVCARLTFLILTRLMPIL</sequence>
<dbReference type="AlphaFoldDB" id="A0A183SCR9"/>
<organism evidence="1">
    <name type="scientific">Schistocephalus solidus</name>
    <name type="common">Tapeworm</name>
    <dbReference type="NCBI Taxonomy" id="70667"/>
    <lineage>
        <taxon>Eukaryota</taxon>
        <taxon>Metazoa</taxon>
        <taxon>Spiralia</taxon>
        <taxon>Lophotrochozoa</taxon>
        <taxon>Platyhelminthes</taxon>
        <taxon>Cestoda</taxon>
        <taxon>Eucestoda</taxon>
        <taxon>Diphyllobothriidea</taxon>
        <taxon>Diphyllobothriidae</taxon>
        <taxon>Schistocephalus</taxon>
    </lineage>
</organism>
<proteinExistence type="predicted"/>
<name>A0A183SCR9_SCHSO</name>
<protein>
    <submittedName>
        <fullName evidence="1">Integrase</fullName>
    </submittedName>
</protein>
<evidence type="ECO:0000313" key="1">
    <source>
        <dbReference type="WBParaSite" id="SSLN_0000208601-mRNA-1"/>
    </source>
</evidence>
<accession>A0A183SCR9</accession>
<dbReference type="WBParaSite" id="SSLN_0000208601-mRNA-1">
    <property type="protein sequence ID" value="SSLN_0000208601-mRNA-1"/>
    <property type="gene ID" value="SSLN_0000208601"/>
</dbReference>
<reference evidence="1" key="1">
    <citation type="submission" date="2016-06" db="UniProtKB">
        <authorList>
            <consortium name="WormBaseParasite"/>
        </authorList>
    </citation>
    <scope>IDENTIFICATION</scope>
</reference>